<keyword evidence="4 5" id="KW-0326">Glycosidase</keyword>
<dbReference type="InterPro" id="IPR023296">
    <property type="entry name" value="Glyco_hydro_beta-prop_sf"/>
</dbReference>
<evidence type="ECO:0000256" key="3">
    <source>
        <dbReference type="ARBA" id="ARBA00022801"/>
    </source>
</evidence>
<dbReference type="InterPro" id="IPR011081">
    <property type="entry name" value="Big_4"/>
</dbReference>
<protein>
    <submittedName>
        <fullName evidence="7">Family 43 glycosylhydrolase</fullName>
    </submittedName>
</protein>
<dbReference type="Pfam" id="PF04616">
    <property type="entry name" value="Glyco_hydro_43"/>
    <property type="match status" value="1"/>
</dbReference>
<dbReference type="Gene3D" id="2.115.10.20">
    <property type="entry name" value="Glycosyl hydrolase domain, family 43"/>
    <property type="match status" value="1"/>
</dbReference>
<dbReference type="AlphaFoldDB" id="A0A9D2PPW7"/>
<dbReference type="SUPFAM" id="SSF75005">
    <property type="entry name" value="Arabinanase/levansucrase/invertase"/>
    <property type="match status" value="1"/>
</dbReference>
<dbReference type="Pfam" id="PF07532">
    <property type="entry name" value="Big_4"/>
    <property type="match status" value="1"/>
</dbReference>
<dbReference type="Proteomes" id="UP000823886">
    <property type="component" value="Unassembled WGS sequence"/>
</dbReference>
<comment type="caution">
    <text evidence="7">The sequence shown here is derived from an EMBL/GenBank/DDBJ whole genome shotgun (WGS) entry which is preliminary data.</text>
</comment>
<keyword evidence="2" id="KW-0732">Signal</keyword>
<keyword evidence="3 5" id="KW-0378">Hydrolase</keyword>
<evidence type="ECO:0000259" key="6">
    <source>
        <dbReference type="Pfam" id="PF07532"/>
    </source>
</evidence>
<evidence type="ECO:0000256" key="2">
    <source>
        <dbReference type="ARBA" id="ARBA00022729"/>
    </source>
</evidence>
<accession>A0A9D2PPW7</accession>
<name>A0A9D2PPW7_9FIRM</name>
<evidence type="ECO:0000313" key="7">
    <source>
        <dbReference type="EMBL" id="HJC65047.1"/>
    </source>
</evidence>
<reference evidence="7" key="1">
    <citation type="journal article" date="2021" name="PeerJ">
        <title>Extensive microbial diversity within the chicken gut microbiome revealed by metagenomics and culture.</title>
        <authorList>
            <person name="Gilroy R."/>
            <person name="Ravi A."/>
            <person name="Getino M."/>
            <person name="Pursley I."/>
            <person name="Horton D.L."/>
            <person name="Alikhan N.F."/>
            <person name="Baker D."/>
            <person name="Gharbi K."/>
            <person name="Hall N."/>
            <person name="Watson M."/>
            <person name="Adriaenssens E.M."/>
            <person name="Foster-Nyarko E."/>
            <person name="Jarju S."/>
            <person name="Secka A."/>
            <person name="Antonio M."/>
            <person name="Oren A."/>
            <person name="Chaudhuri R.R."/>
            <person name="La Ragione R."/>
            <person name="Hildebrand F."/>
            <person name="Pallen M.J."/>
        </authorList>
    </citation>
    <scope>NUCLEOTIDE SEQUENCE</scope>
    <source>
        <strain evidence="7">ChiBcec2-3848</strain>
    </source>
</reference>
<reference evidence="7" key="2">
    <citation type="submission" date="2021-04" db="EMBL/GenBank/DDBJ databases">
        <authorList>
            <person name="Gilroy R."/>
        </authorList>
    </citation>
    <scope>NUCLEOTIDE SEQUENCE</scope>
    <source>
        <strain evidence="7">ChiBcec2-3848</strain>
    </source>
</reference>
<dbReference type="InterPro" id="IPR006710">
    <property type="entry name" value="Glyco_hydro_43"/>
</dbReference>
<evidence type="ECO:0000256" key="5">
    <source>
        <dbReference type="RuleBase" id="RU361187"/>
    </source>
</evidence>
<dbReference type="EMBL" id="DWVZ01000232">
    <property type="protein sequence ID" value="HJC65047.1"/>
    <property type="molecule type" value="Genomic_DNA"/>
</dbReference>
<evidence type="ECO:0000313" key="8">
    <source>
        <dbReference type="Proteomes" id="UP000823886"/>
    </source>
</evidence>
<feature type="domain" description="Bacterial Ig-like" evidence="6">
    <location>
        <begin position="159"/>
        <end position="213"/>
    </location>
</feature>
<comment type="similarity">
    <text evidence="1 5">Belongs to the glycosyl hydrolase 43 family.</text>
</comment>
<dbReference type="GO" id="GO:0004553">
    <property type="term" value="F:hydrolase activity, hydrolyzing O-glycosyl compounds"/>
    <property type="evidence" value="ECO:0007669"/>
    <property type="project" value="InterPro"/>
</dbReference>
<proteinExistence type="inferred from homology"/>
<evidence type="ECO:0000256" key="4">
    <source>
        <dbReference type="ARBA" id="ARBA00023295"/>
    </source>
</evidence>
<gene>
    <name evidence="7" type="ORF">H9753_15755</name>
</gene>
<sequence>MKRLTKELPWNDCLCRRGQETAYLRPYTKDWNTPESDSLHLEYSYNGKNWYAFNGNNGIWFPDFGSHRLASPAVYALEDGGYFVTALDCLDPSRAFFAETKDFIHFTGAGYTDASMDFSRFRKFSAVPDTENRLEVPVSLLETLFPVYGKPEPVLLTAIEEISLTSPVNTPVDLPAKAAVEYSNGSSGMLPAQWDTSAVDTQTPGTYQVSGKLQETVFENPLIRHRADPYIYKHTDGKYYFTASYTDMEHNLDGRYQYLYILLRRADTIEGLADSSDSYEEKIVYQRSPICNGTMSPHIWAPEIHFIHGHWYIYYTTTISDESSWRIRPHCLECLDADPLNGTWTQKGPLVSTVPGDIAFTDFSLDHTYFCHQGRDYILWAQKTNNISDIFIAELSNPWTLCSPAVRLSHPEYNWELHGFPVDEGPGVICHGDRIFVTFSASGTDAMYCVGLLYADQDADLLSASSWTKLPYPVFQSSAATGQYGLGHNSFTKSADDSEDLIIYHGRQEERYLIEEDYQPLYDAGRNASVGKIYWNKDGMPDFSVPAQRIVADDKLLEITAEVVVTEA</sequence>
<dbReference type="PANTHER" id="PTHR43817:SF1">
    <property type="entry name" value="HYDROLASE, FAMILY 43, PUTATIVE (AFU_ORTHOLOGUE AFUA_3G01660)-RELATED"/>
    <property type="match status" value="1"/>
</dbReference>
<evidence type="ECO:0000256" key="1">
    <source>
        <dbReference type="ARBA" id="ARBA00009865"/>
    </source>
</evidence>
<dbReference type="PANTHER" id="PTHR43817">
    <property type="entry name" value="GLYCOSYL HYDROLASE"/>
    <property type="match status" value="1"/>
</dbReference>
<dbReference type="GO" id="GO:0005975">
    <property type="term" value="P:carbohydrate metabolic process"/>
    <property type="evidence" value="ECO:0007669"/>
    <property type="project" value="InterPro"/>
</dbReference>
<organism evidence="7 8">
    <name type="scientific">Candidatus Blautia merdavium</name>
    <dbReference type="NCBI Taxonomy" id="2838494"/>
    <lineage>
        <taxon>Bacteria</taxon>
        <taxon>Bacillati</taxon>
        <taxon>Bacillota</taxon>
        <taxon>Clostridia</taxon>
        <taxon>Lachnospirales</taxon>
        <taxon>Lachnospiraceae</taxon>
        <taxon>Blautia</taxon>
    </lineage>
</organism>